<protein>
    <recommendedName>
        <fullName evidence="3">Transposase DDE domain-containing protein</fullName>
    </recommendedName>
</protein>
<accession>A0AA87MMK4</accession>
<reference evidence="1 2" key="1">
    <citation type="journal article" date="2014" name="Int. J. Syst. Evol. Microbiol.">
        <title>Leptospira mayottensis sp. nov., a pathogenic species of the genus Leptospira isolated from humans.</title>
        <authorList>
            <person name="Bourhy P."/>
            <person name="Collet L."/>
            <person name="Brisse S."/>
            <person name="Picardeau M."/>
        </authorList>
    </citation>
    <scope>NUCLEOTIDE SEQUENCE [LARGE SCALE GENOMIC DNA]</scope>
    <source>
        <strain evidence="1 2">200901122</strain>
    </source>
</reference>
<sequence>MKFKNKNKADIIKMKYTILFRRVSLKVRNTIEKTFGIWS</sequence>
<name>A0AA87MMK4_9LEPT</name>
<dbReference type="Proteomes" id="UP000001343">
    <property type="component" value="Unassembled WGS sequence"/>
</dbReference>
<organism evidence="1 2">
    <name type="scientific">Leptospira mayottensis 200901122</name>
    <dbReference type="NCBI Taxonomy" id="1193010"/>
    <lineage>
        <taxon>Bacteria</taxon>
        <taxon>Pseudomonadati</taxon>
        <taxon>Spirochaetota</taxon>
        <taxon>Spirochaetia</taxon>
        <taxon>Leptospirales</taxon>
        <taxon>Leptospiraceae</taxon>
        <taxon>Leptospira</taxon>
    </lineage>
</organism>
<evidence type="ECO:0000313" key="2">
    <source>
        <dbReference type="Proteomes" id="UP000001343"/>
    </source>
</evidence>
<dbReference type="AlphaFoldDB" id="A0AA87MMK4"/>
<comment type="caution">
    <text evidence="1">The sequence shown here is derived from an EMBL/GenBank/DDBJ whole genome shotgun (WGS) entry which is preliminary data.</text>
</comment>
<evidence type="ECO:0000313" key="1">
    <source>
        <dbReference type="EMBL" id="EKR98633.1"/>
    </source>
</evidence>
<gene>
    <name evidence="1" type="ORF">LEP1GSC125_1743</name>
</gene>
<evidence type="ECO:0008006" key="3">
    <source>
        <dbReference type="Google" id="ProtNLM"/>
    </source>
</evidence>
<proteinExistence type="predicted"/>
<dbReference type="EMBL" id="AKWM02000078">
    <property type="protein sequence ID" value="EKR98633.1"/>
    <property type="molecule type" value="Genomic_DNA"/>
</dbReference>